<feature type="non-terminal residue" evidence="7">
    <location>
        <position position="1"/>
    </location>
</feature>
<dbReference type="Pfam" id="PF02724">
    <property type="entry name" value="CDC45"/>
    <property type="match status" value="1"/>
</dbReference>
<dbReference type="GO" id="GO:1902977">
    <property type="term" value="P:mitotic DNA replication preinitiation complex assembly"/>
    <property type="evidence" value="ECO:0007669"/>
    <property type="project" value="TreeGrafter"/>
</dbReference>
<comment type="similarity">
    <text evidence="2">Belongs to the CDC45 family.</text>
</comment>
<dbReference type="PANTHER" id="PTHR10507">
    <property type="entry name" value="CDC45-RELATED PROTEIN"/>
    <property type="match status" value="1"/>
</dbReference>
<feature type="compositionally biased region" description="Acidic residues" evidence="6">
    <location>
        <begin position="106"/>
        <end position="118"/>
    </location>
</feature>
<gene>
    <name evidence="7" type="primary">Cdc45</name>
    <name evidence="7" type="ORF">FOF47_R02041</name>
</gene>
<reference evidence="7 8" key="1">
    <citation type="submission" date="2019-11" db="EMBL/GenBank/DDBJ databases">
        <authorList>
            <person name="Yang C."/>
            <person name="Li F."/>
        </authorList>
    </citation>
    <scope>NUCLEOTIDE SEQUENCE [LARGE SCALE GENOMIC DNA]</scope>
    <source>
        <strain evidence="7">KB4526</strain>
        <tissue evidence="7">Muscle</tissue>
    </source>
</reference>
<keyword evidence="8" id="KW-1185">Reference proteome</keyword>
<evidence type="ECO:0000256" key="2">
    <source>
        <dbReference type="ARBA" id="ARBA00010727"/>
    </source>
</evidence>
<dbReference type="AlphaFoldDB" id="A0A6G1AAY7"/>
<protein>
    <submittedName>
        <fullName evidence="7">CDC45 protein</fullName>
    </submittedName>
</protein>
<dbReference type="GO" id="GO:0003697">
    <property type="term" value="F:single-stranded DNA binding"/>
    <property type="evidence" value="ECO:0007669"/>
    <property type="project" value="TreeGrafter"/>
</dbReference>
<comment type="subcellular location">
    <subcellularLocation>
        <location evidence="1">Nucleus</location>
    </subcellularLocation>
</comment>
<name>A0A6G1AAY7_CROCR</name>
<evidence type="ECO:0000313" key="7">
    <source>
        <dbReference type="EMBL" id="KAF0872958.1"/>
    </source>
</evidence>
<comment type="caution">
    <text evidence="7">The sequence shown here is derived from an EMBL/GenBank/DDBJ whole genome shotgun (WGS) entry which is preliminary data.</text>
</comment>
<dbReference type="Proteomes" id="UP000475037">
    <property type="component" value="Unassembled WGS sequence"/>
</dbReference>
<keyword evidence="4" id="KW-0539">Nucleus</keyword>
<feature type="non-terminal residue" evidence="7">
    <location>
        <position position="549"/>
    </location>
</feature>
<dbReference type="GO" id="GO:0031261">
    <property type="term" value="C:DNA replication preinitiation complex"/>
    <property type="evidence" value="ECO:0007669"/>
    <property type="project" value="TreeGrafter"/>
</dbReference>
<keyword evidence="5" id="KW-0131">Cell cycle</keyword>
<dbReference type="GO" id="GO:0000727">
    <property type="term" value="P:double-strand break repair via break-induced replication"/>
    <property type="evidence" value="ECO:0007669"/>
    <property type="project" value="TreeGrafter"/>
</dbReference>
<dbReference type="EMBL" id="VOAJ01006180">
    <property type="protein sequence ID" value="KAF0872958.1"/>
    <property type="molecule type" value="Genomic_DNA"/>
</dbReference>
<evidence type="ECO:0000256" key="4">
    <source>
        <dbReference type="ARBA" id="ARBA00023242"/>
    </source>
</evidence>
<dbReference type="GO" id="GO:0006270">
    <property type="term" value="P:DNA replication initiation"/>
    <property type="evidence" value="ECO:0007669"/>
    <property type="project" value="InterPro"/>
</dbReference>
<accession>A0A6G1AAY7</accession>
<organism evidence="7 8">
    <name type="scientific">Crocuta crocuta</name>
    <name type="common">Spotted hyena</name>
    <dbReference type="NCBI Taxonomy" id="9678"/>
    <lineage>
        <taxon>Eukaryota</taxon>
        <taxon>Metazoa</taxon>
        <taxon>Chordata</taxon>
        <taxon>Craniata</taxon>
        <taxon>Vertebrata</taxon>
        <taxon>Euteleostomi</taxon>
        <taxon>Mammalia</taxon>
        <taxon>Eutheria</taxon>
        <taxon>Laurasiatheria</taxon>
        <taxon>Carnivora</taxon>
        <taxon>Feliformia</taxon>
        <taxon>Hyaenidae</taxon>
        <taxon>Crocuta</taxon>
    </lineage>
</organism>
<dbReference type="PANTHER" id="PTHR10507:SF0">
    <property type="entry name" value="CELL DIVISION CONTROL PROTEIN 45 HOMOLOG"/>
    <property type="match status" value="1"/>
</dbReference>
<feature type="region of interest" description="Disordered" evidence="6">
    <location>
        <begin position="106"/>
        <end position="127"/>
    </location>
</feature>
<evidence type="ECO:0000313" key="8">
    <source>
        <dbReference type="Proteomes" id="UP000475037"/>
    </source>
</evidence>
<proteinExistence type="inferred from homology"/>
<evidence type="ECO:0000256" key="1">
    <source>
        <dbReference type="ARBA" id="ARBA00004123"/>
    </source>
</evidence>
<keyword evidence="3" id="KW-0235">DNA replication</keyword>
<dbReference type="GO" id="GO:0003688">
    <property type="term" value="F:DNA replication origin binding"/>
    <property type="evidence" value="ECO:0007669"/>
    <property type="project" value="TreeGrafter"/>
</dbReference>
<evidence type="ECO:0000256" key="3">
    <source>
        <dbReference type="ARBA" id="ARBA00022705"/>
    </source>
</evidence>
<sequence length="549" mass="63427">KILSQALFQCDHVQYTLIPVSGWQELETAFLEHKEQFHYFILINCGANVDLLDILQPDEDAIFFVCDTHRPVNVVNVYNDTQIKLLIKQDDDLEVPAYDDIFRDEEEDEEHLEDESDNASEPSAKRTRLEEEIVAQTMKRRQRREWEARSLWAGGSRSEHVFPVSEKTSGYPLYHAVNCILCRYRRDILFDYEQYEYHGTSSAMVMFDLAWMMSKDLNDMLWWAIVGLTDQWVQDKITQMKYVTDVGILQRHVSRHNHRNEDEENSLSVDCTRISFEYDLRLALYQHWSLHDSLCNTCYTAARFKLWSVHGQKRLQEFLADVGLPLKQVKQKFQSMDVSLKENLREMIEESANKFGMKDMRVQTFSIHFGFKHKFLASDVVFATMSLMESPEKDGSGTDNFIQALDSLSRYNLDKLYHGLELAKKQLRATQQIIASCLCTNLVISQGPFLYCSLMEGTPDIVLFSKPASLSLLSRHLLKSFVCSTKNRRCKLLPLVMAAPLSVEQGTVTVVGIPPETDSSDRKNFFGRAFEKAAEGTNSRTLHNHFDLS</sequence>
<evidence type="ECO:0000256" key="6">
    <source>
        <dbReference type="SAM" id="MobiDB-lite"/>
    </source>
</evidence>
<dbReference type="GO" id="GO:0003682">
    <property type="term" value="F:chromatin binding"/>
    <property type="evidence" value="ECO:0007669"/>
    <property type="project" value="TreeGrafter"/>
</dbReference>
<dbReference type="InterPro" id="IPR003874">
    <property type="entry name" value="CDC45"/>
</dbReference>
<evidence type="ECO:0000256" key="5">
    <source>
        <dbReference type="ARBA" id="ARBA00023306"/>
    </source>
</evidence>